<evidence type="ECO:0000259" key="6">
    <source>
        <dbReference type="PROSITE" id="PS50066"/>
    </source>
</evidence>
<feature type="domain" description="MADS-box" evidence="6">
    <location>
        <begin position="1"/>
        <end position="61"/>
    </location>
</feature>
<dbReference type="PROSITE" id="PS50066">
    <property type="entry name" value="MADS_BOX_2"/>
    <property type="match status" value="1"/>
</dbReference>
<dbReference type="InterPro" id="IPR002100">
    <property type="entry name" value="TF_MADSbox"/>
</dbReference>
<evidence type="ECO:0000256" key="3">
    <source>
        <dbReference type="ARBA" id="ARBA00023125"/>
    </source>
</evidence>
<name>A0A137NQE2_CONC2</name>
<dbReference type="PANTHER" id="PTHR11945:SF534">
    <property type="entry name" value="MYOCYTE-SPECIFIC ENHANCER FACTOR 2"/>
    <property type="match status" value="1"/>
</dbReference>
<dbReference type="EMBL" id="KQ965030">
    <property type="protein sequence ID" value="KXN64985.1"/>
    <property type="molecule type" value="Genomic_DNA"/>
</dbReference>
<dbReference type="CDD" id="cd00120">
    <property type="entry name" value="MADS"/>
    <property type="match status" value="1"/>
</dbReference>
<evidence type="ECO:0000313" key="8">
    <source>
        <dbReference type="Proteomes" id="UP000070444"/>
    </source>
</evidence>
<protein>
    <submittedName>
        <fullName evidence="7">Myocyte enhancer factor 2D</fullName>
    </submittedName>
</protein>
<reference evidence="7 8" key="1">
    <citation type="journal article" date="2015" name="Genome Biol. Evol.">
        <title>Phylogenomic analyses indicate that early fungi evolved digesting cell walls of algal ancestors of land plants.</title>
        <authorList>
            <person name="Chang Y."/>
            <person name="Wang S."/>
            <person name="Sekimoto S."/>
            <person name="Aerts A.L."/>
            <person name="Choi C."/>
            <person name="Clum A."/>
            <person name="LaButti K.M."/>
            <person name="Lindquist E.A."/>
            <person name="Yee Ngan C."/>
            <person name="Ohm R.A."/>
            <person name="Salamov A.A."/>
            <person name="Grigoriev I.V."/>
            <person name="Spatafora J.W."/>
            <person name="Berbee M.L."/>
        </authorList>
    </citation>
    <scope>NUCLEOTIDE SEQUENCE [LARGE SCALE GENOMIC DNA]</scope>
    <source>
        <strain evidence="7 8">NRRL 28638</strain>
    </source>
</reference>
<dbReference type="GO" id="GO:0000981">
    <property type="term" value="F:DNA-binding transcription factor activity, RNA polymerase II-specific"/>
    <property type="evidence" value="ECO:0007669"/>
    <property type="project" value="TreeGrafter"/>
</dbReference>
<evidence type="ECO:0000256" key="2">
    <source>
        <dbReference type="ARBA" id="ARBA00023015"/>
    </source>
</evidence>
<dbReference type="InterPro" id="IPR036879">
    <property type="entry name" value="TF_MADSbox_sf"/>
</dbReference>
<dbReference type="Proteomes" id="UP000070444">
    <property type="component" value="Unassembled WGS sequence"/>
</dbReference>
<dbReference type="GO" id="GO:0045944">
    <property type="term" value="P:positive regulation of transcription by RNA polymerase II"/>
    <property type="evidence" value="ECO:0007669"/>
    <property type="project" value="TreeGrafter"/>
</dbReference>
<dbReference type="PRINTS" id="PR00404">
    <property type="entry name" value="MADSDOMAIN"/>
</dbReference>
<keyword evidence="8" id="KW-1185">Reference proteome</keyword>
<accession>A0A137NQE2</accession>
<dbReference type="Gene3D" id="3.40.1810.10">
    <property type="entry name" value="Transcription factor, MADS-box"/>
    <property type="match status" value="1"/>
</dbReference>
<dbReference type="SMART" id="SM00432">
    <property type="entry name" value="MADS"/>
    <property type="match status" value="1"/>
</dbReference>
<dbReference type="Pfam" id="PF00319">
    <property type="entry name" value="SRF-TF"/>
    <property type="match status" value="1"/>
</dbReference>
<dbReference type="PANTHER" id="PTHR11945">
    <property type="entry name" value="MADS BOX PROTEIN"/>
    <property type="match status" value="1"/>
</dbReference>
<keyword evidence="4" id="KW-0804">Transcription</keyword>
<sequence>MGRKKIQIQYIPDTRGRQVTFNKRKAGLLKKCGELSVLTGSHAVIIIFDERDDLHLFGSSDPRILVQKYMN</sequence>
<dbReference type="AlphaFoldDB" id="A0A137NQE2"/>
<evidence type="ECO:0000256" key="1">
    <source>
        <dbReference type="ARBA" id="ARBA00004123"/>
    </source>
</evidence>
<evidence type="ECO:0000256" key="4">
    <source>
        <dbReference type="ARBA" id="ARBA00023163"/>
    </source>
</evidence>
<keyword evidence="2" id="KW-0805">Transcription regulation</keyword>
<evidence type="ECO:0000256" key="5">
    <source>
        <dbReference type="ARBA" id="ARBA00023242"/>
    </source>
</evidence>
<dbReference type="STRING" id="796925.A0A137NQE2"/>
<organism evidence="7 8">
    <name type="scientific">Conidiobolus coronatus (strain ATCC 28846 / CBS 209.66 / NRRL 28638)</name>
    <name type="common">Delacroixia coronata</name>
    <dbReference type="NCBI Taxonomy" id="796925"/>
    <lineage>
        <taxon>Eukaryota</taxon>
        <taxon>Fungi</taxon>
        <taxon>Fungi incertae sedis</taxon>
        <taxon>Zoopagomycota</taxon>
        <taxon>Entomophthoromycotina</taxon>
        <taxon>Entomophthoromycetes</taxon>
        <taxon>Entomophthorales</taxon>
        <taxon>Ancylistaceae</taxon>
        <taxon>Conidiobolus</taxon>
    </lineage>
</organism>
<dbReference type="GO" id="GO:0005634">
    <property type="term" value="C:nucleus"/>
    <property type="evidence" value="ECO:0007669"/>
    <property type="project" value="UniProtKB-SubCell"/>
</dbReference>
<feature type="non-terminal residue" evidence="7">
    <location>
        <position position="71"/>
    </location>
</feature>
<keyword evidence="5" id="KW-0539">Nucleus</keyword>
<dbReference type="GO" id="GO:0046983">
    <property type="term" value="F:protein dimerization activity"/>
    <property type="evidence" value="ECO:0007669"/>
    <property type="project" value="InterPro"/>
</dbReference>
<evidence type="ECO:0000313" key="7">
    <source>
        <dbReference type="EMBL" id="KXN64985.1"/>
    </source>
</evidence>
<dbReference type="GO" id="GO:0000978">
    <property type="term" value="F:RNA polymerase II cis-regulatory region sequence-specific DNA binding"/>
    <property type="evidence" value="ECO:0007669"/>
    <property type="project" value="TreeGrafter"/>
</dbReference>
<keyword evidence="3" id="KW-0238">DNA-binding</keyword>
<gene>
    <name evidence="7" type="ORF">CONCODRAFT_21705</name>
</gene>
<dbReference type="SUPFAM" id="SSF55455">
    <property type="entry name" value="SRF-like"/>
    <property type="match status" value="1"/>
</dbReference>
<proteinExistence type="predicted"/>
<comment type="subcellular location">
    <subcellularLocation>
        <location evidence="1">Nucleus</location>
    </subcellularLocation>
</comment>